<evidence type="ECO:0000259" key="3">
    <source>
        <dbReference type="PROSITE" id="PS50855"/>
    </source>
</evidence>
<dbReference type="GO" id="GO:0020037">
    <property type="term" value="F:heme binding"/>
    <property type="evidence" value="ECO:0007669"/>
    <property type="project" value="InterPro"/>
</dbReference>
<dbReference type="PANTHER" id="PTHR10422">
    <property type="entry name" value="CYTOCHROME C OXIDASE SUBUNIT 1"/>
    <property type="match status" value="1"/>
</dbReference>
<dbReference type="GO" id="GO:0015990">
    <property type="term" value="P:electron transport coupled proton transport"/>
    <property type="evidence" value="ECO:0007669"/>
    <property type="project" value="TreeGrafter"/>
</dbReference>
<dbReference type="Gene3D" id="1.20.210.10">
    <property type="entry name" value="Cytochrome c oxidase-like, subunit I domain"/>
    <property type="match status" value="1"/>
</dbReference>
<dbReference type="PANTHER" id="PTHR10422:SF18">
    <property type="entry name" value="CYTOCHROME C OXIDASE SUBUNIT 1"/>
    <property type="match status" value="1"/>
</dbReference>
<keyword evidence="1" id="KW-0813">Transport</keyword>
<keyword evidence="1" id="KW-0679">Respiratory chain</keyword>
<dbReference type="PROSITE" id="PS50855">
    <property type="entry name" value="COX1"/>
    <property type="match status" value="1"/>
</dbReference>
<feature type="transmembrane region" description="Helical" evidence="2">
    <location>
        <begin position="225"/>
        <end position="243"/>
    </location>
</feature>
<gene>
    <name evidence="4" type="ORF">HN018_06355</name>
</gene>
<evidence type="ECO:0000256" key="2">
    <source>
        <dbReference type="SAM" id="Phobius"/>
    </source>
</evidence>
<organism evidence="4 5">
    <name type="scientific">Lichenicola cladoniae</name>
    <dbReference type="NCBI Taxonomy" id="1484109"/>
    <lineage>
        <taxon>Bacteria</taxon>
        <taxon>Pseudomonadati</taxon>
        <taxon>Pseudomonadota</taxon>
        <taxon>Alphaproteobacteria</taxon>
        <taxon>Acetobacterales</taxon>
        <taxon>Acetobacteraceae</taxon>
        <taxon>Lichenicola</taxon>
    </lineage>
</organism>
<sequence length="429" mass="44599">MARWLRLTDHRDVGTATILLAVVAGLMGGVMSLILRLPALDLAPSWRQAALQHGPIVMFFSAIPALTGGFGNWFVPLLIGARNTALPRVAAVSFWLSVLGFLLTLAGLLDPRSVLLLPAALHLAGTAMVLCSANLVATVFNMRRPGMTIGAMPVFVWSQLLAGCLTIVAIPMLVAALTLAGAAPAQQAARFLFYPGFCIMILPGLGMVGQIVSTFCARPLVGGRSIVVAMAVLATTGFLAWAHQLLDEGAASDDSLFGVVSMLAVIVPTLFIATSWCVTLARAPSPARALLARTPGLFSLGFVAVLVVGGLASLIRLANDPATAPLHDAVSLGAVFALFAGFYYWIGRMTGKPYPELLGRLQFGLLLLGVAIMFSGAPSGGSIAAAGAALASLSILVFALVVAVTLSRRARVASHQWGPGAVTLEWTIA</sequence>
<feature type="transmembrane region" description="Helical" evidence="2">
    <location>
        <begin position="192"/>
        <end position="213"/>
    </location>
</feature>
<dbReference type="AlphaFoldDB" id="A0A6M8HN02"/>
<keyword evidence="5" id="KW-1185">Reference proteome</keyword>
<dbReference type="RefSeq" id="WP_171834700.1">
    <property type="nucleotide sequence ID" value="NZ_CP053708.1"/>
</dbReference>
<dbReference type="InterPro" id="IPR000883">
    <property type="entry name" value="Cyt_C_Oxase_1"/>
</dbReference>
<accession>A0A6M8HN02</accession>
<reference evidence="4 5" key="1">
    <citation type="journal article" date="2014" name="World J. Microbiol. Biotechnol.">
        <title>Biodiversity and physiological characteristics of Antarctic and Arctic lichens-associated bacteria.</title>
        <authorList>
            <person name="Lee Y.M."/>
            <person name="Kim E.H."/>
            <person name="Lee H.K."/>
            <person name="Hong S.G."/>
        </authorList>
    </citation>
    <scope>NUCLEOTIDE SEQUENCE [LARGE SCALE GENOMIC DNA]</scope>
    <source>
        <strain evidence="4 5">PAMC 26569</strain>
    </source>
</reference>
<protein>
    <recommendedName>
        <fullName evidence="3">Cytochrome oxidase subunit I profile domain-containing protein</fullName>
    </recommendedName>
</protein>
<dbReference type="InterPro" id="IPR036927">
    <property type="entry name" value="Cyt_c_oxase-like_su1_sf"/>
</dbReference>
<evidence type="ECO:0000313" key="4">
    <source>
        <dbReference type="EMBL" id="QKE89712.1"/>
    </source>
</evidence>
<feature type="transmembrane region" description="Helical" evidence="2">
    <location>
        <begin position="329"/>
        <end position="346"/>
    </location>
</feature>
<dbReference type="InterPro" id="IPR023616">
    <property type="entry name" value="Cyt_c_oxase-like_su1_dom"/>
</dbReference>
<feature type="transmembrane region" description="Helical" evidence="2">
    <location>
        <begin position="115"/>
        <end position="142"/>
    </location>
</feature>
<feature type="transmembrane region" description="Helical" evidence="2">
    <location>
        <begin position="290"/>
        <end position="317"/>
    </location>
</feature>
<keyword evidence="2" id="KW-0812">Transmembrane</keyword>
<feature type="transmembrane region" description="Helical" evidence="2">
    <location>
        <begin position="383"/>
        <end position="406"/>
    </location>
</feature>
<keyword evidence="2" id="KW-1133">Transmembrane helix</keyword>
<dbReference type="Proteomes" id="UP000500767">
    <property type="component" value="Chromosome"/>
</dbReference>
<feature type="transmembrane region" description="Helical" evidence="2">
    <location>
        <begin position="154"/>
        <end position="180"/>
    </location>
</feature>
<dbReference type="GO" id="GO:0022904">
    <property type="term" value="P:respiratory electron transport chain"/>
    <property type="evidence" value="ECO:0007669"/>
    <property type="project" value="TreeGrafter"/>
</dbReference>
<feature type="transmembrane region" description="Helical" evidence="2">
    <location>
        <begin position="55"/>
        <end position="77"/>
    </location>
</feature>
<dbReference type="SUPFAM" id="SSF81442">
    <property type="entry name" value="Cytochrome c oxidase subunit I-like"/>
    <property type="match status" value="1"/>
</dbReference>
<dbReference type="Pfam" id="PF00115">
    <property type="entry name" value="COX1"/>
    <property type="match status" value="1"/>
</dbReference>
<evidence type="ECO:0000313" key="5">
    <source>
        <dbReference type="Proteomes" id="UP000500767"/>
    </source>
</evidence>
<evidence type="ECO:0000256" key="1">
    <source>
        <dbReference type="ARBA" id="ARBA00022660"/>
    </source>
</evidence>
<feature type="transmembrane region" description="Helical" evidence="2">
    <location>
        <begin position="255"/>
        <end position="278"/>
    </location>
</feature>
<proteinExistence type="predicted"/>
<feature type="transmembrane region" description="Helical" evidence="2">
    <location>
        <begin position="89"/>
        <end position="109"/>
    </location>
</feature>
<keyword evidence="2" id="KW-0472">Membrane</keyword>
<dbReference type="PRINTS" id="PR01165">
    <property type="entry name" value="CYCOXIDASEI"/>
</dbReference>
<dbReference type="GO" id="GO:0004129">
    <property type="term" value="F:cytochrome-c oxidase activity"/>
    <property type="evidence" value="ECO:0007669"/>
    <property type="project" value="InterPro"/>
</dbReference>
<dbReference type="GO" id="GO:0009060">
    <property type="term" value="P:aerobic respiration"/>
    <property type="evidence" value="ECO:0007669"/>
    <property type="project" value="InterPro"/>
</dbReference>
<dbReference type="GO" id="GO:0016020">
    <property type="term" value="C:membrane"/>
    <property type="evidence" value="ECO:0007669"/>
    <property type="project" value="InterPro"/>
</dbReference>
<dbReference type="KEGG" id="lck:HN018_06355"/>
<feature type="domain" description="Cytochrome oxidase subunit I profile" evidence="3">
    <location>
        <begin position="1"/>
        <end position="374"/>
    </location>
</feature>
<name>A0A6M8HN02_9PROT</name>
<dbReference type="EMBL" id="CP053708">
    <property type="protein sequence ID" value="QKE89712.1"/>
    <property type="molecule type" value="Genomic_DNA"/>
</dbReference>
<feature type="transmembrane region" description="Helical" evidence="2">
    <location>
        <begin position="12"/>
        <end position="35"/>
    </location>
</feature>
<keyword evidence="1" id="KW-0249">Electron transport</keyword>
<feature type="transmembrane region" description="Helical" evidence="2">
    <location>
        <begin position="358"/>
        <end position="377"/>
    </location>
</feature>